<dbReference type="EMBL" id="CP073100">
    <property type="protein sequence ID" value="QUE49407.1"/>
    <property type="molecule type" value="Genomic_DNA"/>
</dbReference>
<dbReference type="AlphaFoldDB" id="A0A975G4Z5"/>
<keyword evidence="1" id="KW-1133">Transmembrane helix</keyword>
<evidence type="ECO:0000313" key="2">
    <source>
        <dbReference type="EMBL" id="QUE49407.1"/>
    </source>
</evidence>
<evidence type="ECO:0000313" key="3">
    <source>
        <dbReference type="Proteomes" id="UP000676169"/>
    </source>
</evidence>
<dbReference type="KEGG" id="lamb:KBB96_11040"/>
<name>A0A975G4Z5_9BACT</name>
<dbReference type="Pfam" id="PF07963">
    <property type="entry name" value="N_methyl"/>
    <property type="match status" value="1"/>
</dbReference>
<proteinExistence type="predicted"/>
<accession>A0A975G4Z5</accession>
<keyword evidence="1" id="KW-0472">Membrane</keyword>
<keyword evidence="3" id="KW-1185">Reference proteome</keyword>
<dbReference type="Proteomes" id="UP000676169">
    <property type="component" value="Chromosome"/>
</dbReference>
<sequence>MTTTTSQRRGFTLMETVIAIGVLAVLLSAFLTVFGPATSGIRRALSAQEADRLASTLEKELGTLRPNEKFTGGGGQTVGTAFDKAFDWIKNAKKDGNKPSDGTILIYQYRADPTKMRDDGSLAAYTNAGSGIAGSDYVIQSAVRRRKDSNNPKNDEYLKEDLKSLEGRVFAVCATQLVFKTNGLELGESGQIKDPKPPNNPATDATQYTEAVIAFSADFYGVPSTAYQYITGAGFTNSALQTPIFTRNLAARR</sequence>
<keyword evidence="1" id="KW-0812">Transmembrane</keyword>
<dbReference type="NCBIfam" id="TIGR02532">
    <property type="entry name" value="IV_pilin_GFxxxE"/>
    <property type="match status" value="1"/>
</dbReference>
<feature type="transmembrane region" description="Helical" evidence="1">
    <location>
        <begin position="12"/>
        <end position="34"/>
    </location>
</feature>
<organism evidence="2 3">
    <name type="scientific">Luteolibacter ambystomatis</name>
    <dbReference type="NCBI Taxonomy" id="2824561"/>
    <lineage>
        <taxon>Bacteria</taxon>
        <taxon>Pseudomonadati</taxon>
        <taxon>Verrucomicrobiota</taxon>
        <taxon>Verrucomicrobiia</taxon>
        <taxon>Verrucomicrobiales</taxon>
        <taxon>Verrucomicrobiaceae</taxon>
        <taxon>Luteolibacter</taxon>
    </lineage>
</organism>
<gene>
    <name evidence="2" type="ORF">KBB96_11040</name>
</gene>
<evidence type="ECO:0000256" key="1">
    <source>
        <dbReference type="SAM" id="Phobius"/>
    </source>
</evidence>
<reference evidence="2" key="1">
    <citation type="submission" date="2021-04" db="EMBL/GenBank/DDBJ databases">
        <title>Luteolibacter sp. 32A isolated from the skin of an Anderson's salamander (Ambystoma andersonii).</title>
        <authorList>
            <person name="Spergser J."/>
            <person name="Busse H.-J."/>
        </authorList>
    </citation>
    <scope>NUCLEOTIDE SEQUENCE</scope>
    <source>
        <strain evidence="2">32A</strain>
    </source>
</reference>
<dbReference type="InterPro" id="IPR012902">
    <property type="entry name" value="N_methyl_site"/>
</dbReference>
<protein>
    <submittedName>
        <fullName evidence="2">Type II secretion system protein</fullName>
    </submittedName>
</protein>
<dbReference type="RefSeq" id="WP_211629468.1">
    <property type="nucleotide sequence ID" value="NZ_CP073100.1"/>
</dbReference>